<comment type="caution">
    <text evidence="1">The sequence shown here is derived from an EMBL/GenBank/DDBJ whole genome shotgun (WGS) entry which is preliminary data.</text>
</comment>
<dbReference type="Proteomes" id="UP001642464">
    <property type="component" value="Unassembled WGS sequence"/>
</dbReference>
<dbReference type="InterPro" id="IPR050447">
    <property type="entry name" value="Erg6_SMT_methyltransf"/>
</dbReference>
<dbReference type="InterPro" id="IPR029063">
    <property type="entry name" value="SAM-dependent_MTases_sf"/>
</dbReference>
<sequence>MKLSDLRPLPSVYLLKASQRVSRIYEKLDLGLYEEAQALAEDLGEAESSTDKEISPIVLSDVHRLWGDLRGALDLAEEAAASFSQAQEQQKAAALVALSRARAERAGQRQEPETLAQLELLVQEGFGHLLAAEAAMATEDWAKASHAAKVRASWSDRMELVWPLLLDLAVGRGTALDGPGRFSEQRTEGGSVLALKRVELYEIDELGRFYQSLESVCTYTVKTSRKEVMPGVDSSSVVRRPLGQSGALLGQFQLIVNVSAANLAAAACRAQRKAVDSGLWKADLSNYRDPVAMKTLADQDAADADAVARCYSGPEQSVWELVMGKQIDIGGASSTLELARKAGVGPGMKGVELNCNNGGGMRALVRLAGVDSMTGVDLTKSVVETGKKRTEEEGLSDKIKFINKNSLENGLPDPWLQLSETTGDRCCFCLLDASADFVYSKDAWCYMPDKQLIIDQAARIVKPGGKVMFTDWIEGEGLSDPEAQRFLGLMTFPAIPTVKEYAQMLEKANFEVEIAENSGRFSPAMQSYVHMLKLQAVYDAKKLLGWDEEAYDKLISDFEFMAKLAREGKIIQGMFVAHKKDVRREM</sequence>
<organism evidence="1 2">
    <name type="scientific">Durusdinium trenchii</name>
    <dbReference type="NCBI Taxonomy" id="1381693"/>
    <lineage>
        <taxon>Eukaryota</taxon>
        <taxon>Sar</taxon>
        <taxon>Alveolata</taxon>
        <taxon>Dinophyceae</taxon>
        <taxon>Suessiales</taxon>
        <taxon>Symbiodiniaceae</taxon>
        <taxon>Durusdinium</taxon>
    </lineage>
</organism>
<dbReference type="PANTHER" id="PTHR44068">
    <property type="entry name" value="ZGC:194242"/>
    <property type="match status" value="1"/>
</dbReference>
<proteinExistence type="predicted"/>
<protein>
    <submittedName>
        <fullName evidence="1">Phosphoethanolamine N-methyltransferase</fullName>
    </submittedName>
</protein>
<dbReference type="Gene3D" id="3.40.50.150">
    <property type="entry name" value="Vaccinia Virus protein VP39"/>
    <property type="match status" value="1"/>
</dbReference>
<dbReference type="Pfam" id="PF13489">
    <property type="entry name" value="Methyltransf_23"/>
    <property type="match status" value="1"/>
</dbReference>
<evidence type="ECO:0000313" key="1">
    <source>
        <dbReference type="EMBL" id="CAK9045965.1"/>
    </source>
</evidence>
<keyword evidence="2" id="KW-1185">Reference proteome</keyword>
<dbReference type="SUPFAM" id="SSF53335">
    <property type="entry name" value="S-adenosyl-L-methionine-dependent methyltransferases"/>
    <property type="match status" value="1"/>
</dbReference>
<name>A0ABP0M700_9DINO</name>
<dbReference type="EMBL" id="CAXAMM010019557">
    <property type="protein sequence ID" value="CAK9045965.1"/>
    <property type="molecule type" value="Genomic_DNA"/>
</dbReference>
<gene>
    <name evidence="1" type="ORF">SCF082_LOCUS25938</name>
</gene>
<accession>A0ABP0M700</accession>
<evidence type="ECO:0000313" key="2">
    <source>
        <dbReference type="Proteomes" id="UP001642464"/>
    </source>
</evidence>
<reference evidence="1 2" key="1">
    <citation type="submission" date="2024-02" db="EMBL/GenBank/DDBJ databases">
        <authorList>
            <person name="Chen Y."/>
            <person name="Shah S."/>
            <person name="Dougan E. K."/>
            <person name="Thang M."/>
            <person name="Chan C."/>
        </authorList>
    </citation>
    <scope>NUCLEOTIDE SEQUENCE [LARGE SCALE GENOMIC DNA]</scope>
</reference>
<dbReference type="CDD" id="cd02440">
    <property type="entry name" value="AdoMet_MTases"/>
    <property type="match status" value="1"/>
</dbReference>
<dbReference type="PANTHER" id="PTHR44068:SF11">
    <property type="entry name" value="GERANYL DIPHOSPHATE 2-C-METHYLTRANSFERASE"/>
    <property type="match status" value="1"/>
</dbReference>